<organism evidence="1 2">
    <name type="scientific">Hypoxylon rubiginosum</name>
    <dbReference type="NCBI Taxonomy" id="110542"/>
    <lineage>
        <taxon>Eukaryota</taxon>
        <taxon>Fungi</taxon>
        <taxon>Dikarya</taxon>
        <taxon>Ascomycota</taxon>
        <taxon>Pezizomycotina</taxon>
        <taxon>Sordariomycetes</taxon>
        <taxon>Xylariomycetidae</taxon>
        <taxon>Xylariales</taxon>
        <taxon>Hypoxylaceae</taxon>
        <taxon>Hypoxylon</taxon>
    </lineage>
</organism>
<name>A0ACB9ZAT2_9PEZI</name>
<dbReference type="EMBL" id="MU393436">
    <property type="protein sequence ID" value="KAI4868733.1"/>
    <property type="molecule type" value="Genomic_DNA"/>
</dbReference>
<accession>A0ACB9ZAT2</accession>
<reference evidence="1 2" key="1">
    <citation type="journal article" date="2022" name="New Phytol.">
        <title>Ecological generalism drives hyperdiversity of secondary metabolite gene clusters in xylarialean endophytes.</title>
        <authorList>
            <person name="Franco M.E.E."/>
            <person name="Wisecaver J.H."/>
            <person name="Arnold A.E."/>
            <person name="Ju Y.M."/>
            <person name="Slot J.C."/>
            <person name="Ahrendt S."/>
            <person name="Moore L.P."/>
            <person name="Eastman K.E."/>
            <person name="Scott K."/>
            <person name="Konkel Z."/>
            <person name="Mondo S.J."/>
            <person name="Kuo A."/>
            <person name="Hayes R.D."/>
            <person name="Haridas S."/>
            <person name="Andreopoulos B."/>
            <person name="Riley R."/>
            <person name="LaButti K."/>
            <person name="Pangilinan J."/>
            <person name="Lipzen A."/>
            <person name="Amirebrahimi M."/>
            <person name="Yan J."/>
            <person name="Adam C."/>
            <person name="Keymanesh K."/>
            <person name="Ng V."/>
            <person name="Louie K."/>
            <person name="Northen T."/>
            <person name="Drula E."/>
            <person name="Henrissat B."/>
            <person name="Hsieh H.M."/>
            <person name="Youens-Clark K."/>
            <person name="Lutzoni F."/>
            <person name="Miadlikowska J."/>
            <person name="Eastwood D.C."/>
            <person name="Hamelin R.C."/>
            <person name="Grigoriev I.V."/>
            <person name="U'Ren J.M."/>
        </authorList>
    </citation>
    <scope>NUCLEOTIDE SEQUENCE [LARGE SCALE GENOMIC DNA]</scope>
    <source>
        <strain evidence="1 2">CBS 119005</strain>
    </source>
</reference>
<sequence>MPNNSSFTARNASQELLLPALEPPPGVSSDFNNRGGYNTSGYALFSFFLLLGTGALLARLYSQARYLKRLQFEDYLAIAGYGLYVGWVVYCCIGLLIYPGFYVHMWNVRASDMSRILYIYHIGANLYTHSMGLLKVAIILQWLRIFNPLGSRNAFYWSSQAVLGINILFYTAIIIAQNFICIPMQKIWDTTIPGSCFDGNRLYLAGAIINFITDIFVLFSPQKAIWGLNMTKMKRLWVSFVFAVGLIAACAIAAFRLTAHVKLPHIADFTFILAEIALSSTADMLLLLVVFCAPAFWGLLAFRKVSSLLSHFKGRGESCNNEAGCSRERLATQSQKGHQTGSDRHADDGQEMSIIVNRENDRNLRQYNGEV</sequence>
<proteinExistence type="predicted"/>
<comment type="caution">
    <text evidence="1">The sequence shown here is derived from an EMBL/GenBank/DDBJ whole genome shotgun (WGS) entry which is preliminary data.</text>
</comment>
<evidence type="ECO:0000313" key="1">
    <source>
        <dbReference type="EMBL" id="KAI4868733.1"/>
    </source>
</evidence>
<evidence type="ECO:0000313" key="2">
    <source>
        <dbReference type="Proteomes" id="UP001497700"/>
    </source>
</evidence>
<dbReference type="Proteomes" id="UP001497700">
    <property type="component" value="Unassembled WGS sequence"/>
</dbReference>
<gene>
    <name evidence="1" type="ORF">F4820DRAFT_104647</name>
</gene>
<protein>
    <submittedName>
        <fullName evidence="1">Uncharacterized protein</fullName>
    </submittedName>
</protein>
<keyword evidence="2" id="KW-1185">Reference proteome</keyword>